<accession>A0A8S4EF61</accession>
<dbReference type="SMART" id="SM00612">
    <property type="entry name" value="Kelch"/>
    <property type="match status" value="3"/>
</dbReference>
<keyword evidence="1" id="KW-0880">Kelch repeat</keyword>
<dbReference type="PANTHER" id="PTHR46375">
    <property type="entry name" value="KELCH REPEAT AND BTB DOMAIN-CONTAINING PROTEIN 13-RELATED"/>
    <property type="match status" value="1"/>
</dbReference>
<dbReference type="EMBL" id="CAJHNJ030000016">
    <property type="protein sequence ID" value="CAG9114560.1"/>
    <property type="molecule type" value="Genomic_DNA"/>
</dbReference>
<dbReference type="PANTHER" id="PTHR46375:SF3">
    <property type="entry name" value="KELCH REPEAT AND BTB DOMAIN-CONTAINING PROTEIN 13"/>
    <property type="match status" value="1"/>
</dbReference>
<dbReference type="SUPFAM" id="SSF117281">
    <property type="entry name" value="Kelch motif"/>
    <property type="match status" value="1"/>
</dbReference>
<evidence type="ECO:0000313" key="3">
    <source>
        <dbReference type="Proteomes" id="UP000653454"/>
    </source>
</evidence>
<sequence length="197" mass="21710">MAAAATKYRDYIWVAGGMTGEKKRPLCSVKLWSVVRSMYRDYIWVAGGMTGEKRLCGVVECNNSTTSEWTEIHHLRFPRCFATLFSMNDKLYLVGGAGRLSEKEKSASSVGAVDAWDWAAREWRPHTELSIPRHGHALAYLGTQLIVIGGVTTIYMRALNNVESYCCERGAWIRGVAALPSPLSGHGAVTLPPASLM</sequence>
<dbReference type="Proteomes" id="UP000653454">
    <property type="component" value="Unassembled WGS sequence"/>
</dbReference>
<gene>
    <name evidence="2" type="ORF">PLXY2_LOCUS5549</name>
</gene>
<protein>
    <submittedName>
        <fullName evidence="2">(diamondback moth) hypothetical protein</fullName>
    </submittedName>
</protein>
<dbReference type="Pfam" id="PF01344">
    <property type="entry name" value="Kelch_1"/>
    <property type="match status" value="1"/>
</dbReference>
<evidence type="ECO:0000313" key="2">
    <source>
        <dbReference type="EMBL" id="CAG9114560.1"/>
    </source>
</evidence>
<proteinExistence type="predicted"/>
<evidence type="ECO:0000256" key="1">
    <source>
        <dbReference type="ARBA" id="ARBA00022441"/>
    </source>
</evidence>
<dbReference type="AlphaFoldDB" id="A0A8S4EF61"/>
<dbReference type="InterPro" id="IPR006652">
    <property type="entry name" value="Kelch_1"/>
</dbReference>
<keyword evidence="3" id="KW-1185">Reference proteome</keyword>
<reference evidence="2" key="1">
    <citation type="submission" date="2020-11" db="EMBL/GenBank/DDBJ databases">
        <authorList>
            <person name="Whiteford S."/>
        </authorList>
    </citation>
    <scope>NUCLEOTIDE SEQUENCE</scope>
</reference>
<dbReference type="InterPro" id="IPR052392">
    <property type="entry name" value="Kelch-BTB_domain-containing"/>
</dbReference>
<organism evidence="2 3">
    <name type="scientific">Plutella xylostella</name>
    <name type="common">Diamondback moth</name>
    <name type="synonym">Plutella maculipennis</name>
    <dbReference type="NCBI Taxonomy" id="51655"/>
    <lineage>
        <taxon>Eukaryota</taxon>
        <taxon>Metazoa</taxon>
        <taxon>Ecdysozoa</taxon>
        <taxon>Arthropoda</taxon>
        <taxon>Hexapoda</taxon>
        <taxon>Insecta</taxon>
        <taxon>Pterygota</taxon>
        <taxon>Neoptera</taxon>
        <taxon>Endopterygota</taxon>
        <taxon>Lepidoptera</taxon>
        <taxon>Glossata</taxon>
        <taxon>Ditrysia</taxon>
        <taxon>Yponomeutoidea</taxon>
        <taxon>Plutellidae</taxon>
        <taxon>Plutella</taxon>
    </lineage>
</organism>
<comment type="caution">
    <text evidence="2">The sequence shown here is derived from an EMBL/GenBank/DDBJ whole genome shotgun (WGS) entry which is preliminary data.</text>
</comment>
<dbReference type="InterPro" id="IPR015915">
    <property type="entry name" value="Kelch-typ_b-propeller"/>
</dbReference>
<dbReference type="Gene3D" id="2.120.10.80">
    <property type="entry name" value="Kelch-type beta propeller"/>
    <property type="match status" value="1"/>
</dbReference>
<name>A0A8S4EF61_PLUXY</name>